<evidence type="ECO:0000256" key="7">
    <source>
        <dbReference type="ARBA" id="ARBA00023002"/>
    </source>
</evidence>
<dbReference type="CDD" id="cd01080">
    <property type="entry name" value="NAD_bind_m-THF_DH_Cyclohyd"/>
    <property type="match status" value="1"/>
</dbReference>
<evidence type="ECO:0000256" key="11">
    <source>
        <dbReference type="HAMAP-Rule" id="MF_01576"/>
    </source>
</evidence>
<dbReference type="FunFam" id="3.40.50.10860:FF:000005">
    <property type="entry name" value="C-1-tetrahydrofolate synthase, cytoplasmic, putative"/>
    <property type="match status" value="1"/>
</dbReference>
<dbReference type="GO" id="GO:0005829">
    <property type="term" value="C:cytosol"/>
    <property type="evidence" value="ECO:0007669"/>
    <property type="project" value="TreeGrafter"/>
</dbReference>
<evidence type="ECO:0000256" key="10">
    <source>
        <dbReference type="ARBA" id="ARBA00023268"/>
    </source>
</evidence>
<sequence length="292" mass="32160">MKLIPGRQIAHKILKSLQAISNKLPATLAVILVGNDPASHLYVSKKERISRQIGLRFQKYLLPANVKQAKVINLIKKLNQDKKITGMIVQLPLAKHLNTDKIISAIDPKKDADGLHPRHLKMLKQGQIPPVLPATTAAILEALKYTKTNFKNKSVAIIGKGKIAGLPTYYYLKNKVRQIAIYDSKTINLASKTRRADILIVAIGKAKFITQKYIKKDAIIIDVGINKIKHATVGDVDFAKIEHQAGYVTPVPGGIGPITVIMLLKNVITLYKNNPPSSSVLIMTFACGAFFH</sequence>
<dbReference type="InterPro" id="IPR036291">
    <property type="entry name" value="NAD(P)-bd_dom_sf"/>
</dbReference>
<dbReference type="GO" id="GO:0000105">
    <property type="term" value="P:L-histidine biosynthetic process"/>
    <property type="evidence" value="ECO:0007669"/>
    <property type="project" value="UniProtKB-KW"/>
</dbReference>
<dbReference type="PROSITE" id="PS00766">
    <property type="entry name" value="THF_DHG_CYH_1"/>
    <property type="match status" value="1"/>
</dbReference>
<dbReference type="EMBL" id="MNVB01000013">
    <property type="protein sequence ID" value="OIO18124.1"/>
    <property type="molecule type" value="Genomic_DNA"/>
</dbReference>
<dbReference type="PANTHER" id="PTHR48099">
    <property type="entry name" value="C-1-TETRAHYDROFOLATE SYNTHASE, CYTOPLASMIC-RELATED"/>
    <property type="match status" value="1"/>
</dbReference>
<dbReference type="GO" id="GO:0006164">
    <property type="term" value="P:purine nucleotide biosynthetic process"/>
    <property type="evidence" value="ECO:0007669"/>
    <property type="project" value="UniProtKB-KW"/>
</dbReference>
<dbReference type="InterPro" id="IPR020631">
    <property type="entry name" value="THF_DH/CycHdrlase_NAD-bd_dom"/>
</dbReference>
<keyword evidence="3 11" id="KW-0554">One-carbon metabolism</keyword>
<keyword evidence="10 11" id="KW-0511">Multifunctional enzyme</keyword>
<feature type="binding site" evidence="11">
    <location>
        <begin position="159"/>
        <end position="161"/>
    </location>
    <ligand>
        <name>NADP(+)</name>
        <dbReference type="ChEBI" id="CHEBI:58349"/>
    </ligand>
</feature>
<dbReference type="InterPro" id="IPR046346">
    <property type="entry name" value="Aminoacid_DH-like_N_sf"/>
</dbReference>
<evidence type="ECO:0000256" key="3">
    <source>
        <dbReference type="ARBA" id="ARBA00022563"/>
    </source>
</evidence>
<accession>A0A1J4U0V1</accession>
<dbReference type="Gene3D" id="3.40.50.10860">
    <property type="entry name" value="Leucine Dehydrogenase, chain A, domain 1"/>
    <property type="match status" value="1"/>
</dbReference>
<evidence type="ECO:0000259" key="13">
    <source>
        <dbReference type="Pfam" id="PF02882"/>
    </source>
</evidence>
<dbReference type="GO" id="GO:0004488">
    <property type="term" value="F:methylenetetrahydrofolate dehydrogenase (NADP+) activity"/>
    <property type="evidence" value="ECO:0007669"/>
    <property type="project" value="UniProtKB-UniRule"/>
</dbReference>
<protein>
    <recommendedName>
        <fullName evidence="11">Bifunctional protein FolD</fullName>
    </recommendedName>
    <domain>
        <recommendedName>
            <fullName evidence="11">Methylenetetrahydrofolate dehydrogenase</fullName>
            <ecNumber evidence="11">1.5.1.5</ecNumber>
        </recommendedName>
    </domain>
    <domain>
        <recommendedName>
            <fullName evidence="11">Methenyltetrahydrofolate cyclohydrolase</fullName>
            <ecNumber evidence="11">3.5.4.9</ecNumber>
        </recommendedName>
    </domain>
</protein>
<comment type="pathway">
    <text evidence="1 11">One-carbon metabolism; tetrahydrofolate interconversion.</text>
</comment>
<name>A0A1J4U0V1_9BACT</name>
<keyword evidence="11" id="KW-0028">Amino-acid biosynthesis</keyword>
<evidence type="ECO:0000256" key="6">
    <source>
        <dbReference type="ARBA" id="ARBA00022857"/>
    </source>
</evidence>
<dbReference type="SUPFAM" id="SSF53223">
    <property type="entry name" value="Aminoacid dehydrogenase-like, N-terminal domain"/>
    <property type="match status" value="1"/>
</dbReference>
<dbReference type="InterPro" id="IPR020630">
    <property type="entry name" value="THF_DH/CycHdrlase_cat_dom"/>
</dbReference>
<dbReference type="Gene3D" id="3.40.50.720">
    <property type="entry name" value="NAD(P)-binding Rossmann-like Domain"/>
    <property type="match status" value="1"/>
</dbReference>
<dbReference type="GO" id="GO:0004477">
    <property type="term" value="F:methenyltetrahydrofolate cyclohydrolase activity"/>
    <property type="evidence" value="ECO:0007669"/>
    <property type="project" value="UniProtKB-UniRule"/>
</dbReference>
<dbReference type="EC" id="1.5.1.5" evidence="11"/>
<dbReference type="GO" id="GO:0035999">
    <property type="term" value="P:tetrahydrofolate interconversion"/>
    <property type="evidence" value="ECO:0007669"/>
    <property type="project" value="UniProtKB-UniRule"/>
</dbReference>
<evidence type="ECO:0000256" key="5">
    <source>
        <dbReference type="ARBA" id="ARBA00022801"/>
    </source>
</evidence>
<evidence type="ECO:0000313" key="14">
    <source>
        <dbReference type="EMBL" id="OIO18124.1"/>
    </source>
</evidence>
<feature type="domain" description="Tetrahydrofolate dehydrogenase/cyclohydrolase catalytic" evidence="12">
    <location>
        <begin position="5"/>
        <end position="113"/>
    </location>
</feature>
<feature type="domain" description="Tetrahydrofolate dehydrogenase/cyclohydrolase NAD(P)-binding" evidence="13">
    <location>
        <begin position="133"/>
        <end position="273"/>
    </location>
</feature>
<dbReference type="SUPFAM" id="SSF51735">
    <property type="entry name" value="NAD(P)-binding Rossmann-fold domains"/>
    <property type="match status" value="1"/>
</dbReference>
<dbReference type="GO" id="GO:0009086">
    <property type="term" value="P:methionine biosynthetic process"/>
    <property type="evidence" value="ECO:0007669"/>
    <property type="project" value="UniProtKB-KW"/>
</dbReference>
<keyword evidence="9 11" id="KW-0486">Methionine biosynthesis</keyword>
<keyword evidence="7 11" id="KW-0560">Oxidoreductase</keyword>
<comment type="caution">
    <text evidence="14">The sequence shown here is derived from an EMBL/GenBank/DDBJ whole genome shotgun (WGS) entry which is preliminary data.</text>
</comment>
<feature type="binding site" evidence="11">
    <location>
        <position position="225"/>
    </location>
    <ligand>
        <name>NADP(+)</name>
        <dbReference type="ChEBI" id="CHEBI:58349"/>
    </ligand>
</feature>
<dbReference type="PRINTS" id="PR00085">
    <property type="entry name" value="THFDHDRGNASE"/>
</dbReference>
<keyword evidence="4 11" id="KW-0658">Purine biosynthesis</keyword>
<keyword evidence="8 11" id="KW-0368">Histidine biosynthesis</keyword>
<comment type="subunit">
    <text evidence="2 11">Homodimer.</text>
</comment>
<dbReference type="InterPro" id="IPR020867">
    <property type="entry name" value="THF_DH/CycHdrlase_CS"/>
</dbReference>
<evidence type="ECO:0000256" key="2">
    <source>
        <dbReference type="ARBA" id="ARBA00011738"/>
    </source>
</evidence>
<evidence type="ECO:0000256" key="8">
    <source>
        <dbReference type="ARBA" id="ARBA00023102"/>
    </source>
</evidence>
<evidence type="ECO:0000256" key="9">
    <source>
        <dbReference type="ARBA" id="ARBA00023167"/>
    </source>
</evidence>
<proteinExistence type="inferred from homology"/>
<evidence type="ECO:0000259" key="12">
    <source>
        <dbReference type="Pfam" id="PF00763"/>
    </source>
</evidence>
<dbReference type="InterPro" id="IPR000672">
    <property type="entry name" value="THF_DH/CycHdrlase"/>
</dbReference>
<comment type="catalytic activity">
    <reaction evidence="11">
        <text>(6R)-5,10-methylene-5,6,7,8-tetrahydrofolate + NADP(+) = (6R)-5,10-methenyltetrahydrofolate + NADPH</text>
        <dbReference type="Rhea" id="RHEA:22812"/>
        <dbReference type="ChEBI" id="CHEBI:15636"/>
        <dbReference type="ChEBI" id="CHEBI:57455"/>
        <dbReference type="ChEBI" id="CHEBI:57783"/>
        <dbReference type="ChEBI" id="CHEBI:58349"/>
        <dbReference type="EC" id="1.5.1.5"/>
    </reaction>
</comment>
<dbReference type="Pfam" id="PF02882">
    <property type="entry name" value="THF_DHG_CYH_C"/>
    <property type="match status" value="1"/>
</dbReference>
<dbReference type="HAMAP" id="MF_01576">
    <property type="entry name" value="THF_DHG_CYH"/>
    <property type="match status" value="1"/>
</dbReference>
<keyword evidence="6 11" id="KW-0521">NADP</keyword>
<organism evidence="14 15">
    <name type="scientific">Candidatus Kuenenbacteria bacterium CG1_02_38_13</name>
    <dbReference type="NCBI Taxonomy" id="1805235"/>
    <lineage>
        <taxon>Bacteria</taxon>
        <taxon>Candidatus Kueneniibacteriota</taxon>
    </lineage>
</organism>
<comment type="catalytic activity">
    <reaction evidence="11">
        <text>(6R)-5,10-methenyltetrahydrofolate + H2O = (6R)-10-formyltetrahydrofolate + H(+)</text>
        <dbReference type="Rhea" id="RHEA:23700"/>
        <dbReference type="ChEBI" id="CHEBI:15377"/>
        <dbReference type="ChEBI" id="CHEBI:15378"/>
        <dbReference type="ChEBI" id="CHEBI:57455"/>
        <dbReference type="ChEBI" id="CHEBI:195366"/>
        <dbReference type="EC" id="3.5.4.9"/>
    </reaction>
</comment>
<dbReference type="PANTHER" id="PTHR48099:SF5">
    <property type="entry name" value="C-1-TETRAHYDROFOLATE SYNTHASE, CYTOPLASMIC"/>
    <property type="match status" value="1"/>
</dbReference>
<evidence type="ECO:0000256" key="1">
    <source>
        <dbReference type="ARBA" id="ARBA00004777"/>
    </source>
</evidence>
<reference evidence="14 15" key="1">
    <citation type="journal article" date="2016" name="Environ. Microbiol.">
        <title>Genomic resolution of a cold subsurface aquifer community provides metabolic insights for novel microbes adapted to high CO concentrations.</title>
        <authorList>
            <person name="Probst A.J."/>
            <person name="Castelle C.J."/>
            <person name="Singh A."/>
            <person name="Brown C.T."/>
            <person name="Anantharaman K."/>
            <person name="Sharon I."/>
            <person name="Hug L.A."/>
            <person name="Burstein D."/>
            <person name="Emerson J.B."/>
            <person name="Thomas B.C."/>
            <person name="Banfield J.F."/>
        </authorList>
    </citation>
    <scope>NUCLEOTIDE SEQUENCE [LARGE SCALE GENOMIC DNA]</scope>
    <source>
        <strain evidence="14">CG1_02_38_13</strain>
    </source>
</reference>
<dbReference type="Pfam" id="PF00763">
    <property type="entry name" value="THF_DHG_CYH"/>
    <property type="match status" value="1"/>
</dbReference>
<comment type="function">
    <text evidence="11">Catalyzes the oxidation of 5,10-methylenetetrahydrofolate to 5,10-methenyltetrahydrofolate and then the hydrolysis of 5,10-methenyltetrahydrofolate to 10-formyltetrahydrofolate.</text>
</comment>
<dbReference type="PROSITE" id="PS00767">
    <property type="entry name" value="THF_DHG_CYH_2"/>
    <property type="match status" value="1"/>
</dbReference>
<evidence type="ECO:0000256" key="4">
    <source>
        <dbReference type="ARBA" id="ARBA00022755"/>
    </source>
</evidence>
<dbReference type="Proteomes" id="UP000182465">
    <property type="component" value="Unassembled WGS sequence"/>
</dbReference>
<evidence type="ECO:0000313" key="15">
    <source>
        <dbReference type="Proteomes" id="UP000182465"/>
    </source>
</evidence>
<gene>
    <name evidence="11" type="primary">folD</name>
    <name evidence="14" type="ORF">AUJ29_00515</name>
</gene>
<dbReference type="UniPathway" id="UPA00193"/>
<dbReference type="AlphaFoldDB" id="A0A1J4U0V1"/>
<comment type="similarity">
    <text evidence="11">Belongs to the tetrahydrofolate dehydrogenase/cyclohydrolase family.</text>
</comment>
<keyword evidence="5 11" id="KW-0378">Hydrolase</keyword>
<dbReference type="EC" id="3.5.4.9" evidence="11"/>
<comment type="caution">
    <text evidence="11">Lacks conserved residue(s) required for the propagation of feature annotation.</text>
</comment>